<dbReference type="PANTHER" id="PTHR36898">
    <property type="entry name" value="OSJNBB0026I12.6 PROTEIN"/>
    <property type="match status" value="1"/>
</dbReference>
<dbReference type="EMBL" id="JAAARO010000012">
    <property type="protein sequence ID" value="KAF5739339.1"/>
    <property type="molecule type" value="Genomic_DNA"/>
</dbReference>
<keyword evidence="3" id="KW-1185">Reference proteome</keyword>
<dbReference type="Proteomes" id="UP000593562">
    <property type="component" value="Unassembled WGS sequence"/>
</dbReference>
<dbReference type="SUPFAM" id="SSF158710">
    <property type="entry name" value="PSPTO4464-like"/>
    <property type="match status" value="1"/>
</dbReference>
<comment type="caution">
    <text evidence="2">The sequence shown here is derived from an EMBL/GenBank/DDBJ whole genome shotgun (WGS) entry which is preliminary data.</text>
</comment>
<evidence type="ECO:0000313" key="2">
    <source>
        <dbReference type="EMBL" id="KAF5739339.1"/>
    </source>
</evidence>
<dbReference type="PANTHER" id="PTHR36898:SF1">
    <property type="entry name" value="OS04G0250700 PROTEIN"/>
    <property type="match status" value="1"/>
</dbReference>
<dbReference type="CDD" id="cd16331">
    <property type="entry name" value="YjgA-like"/>
    <property type="match status" value="1"/>
</dbReference>
<dbReference type="InParanoid" id="A0A7J7CZE3"/>
<evidence type="ECO:0000313" key="3">
    <source>
        <dbReference type="Proteomes" id="UP000593562"/>
    </source>
</evidence>
<accession>A0A7J7CZE3</accession>
<organism evidence="2 3">
    <name type="scientific">Tripterygium wilfordii</name>
    <name type="common">Thunder God vine</name>
    <dbReference type="NCBI Taxonomy" id="458696"/>
    <lineage>
        <taxon>Eukaryota</taxon>
        <taxon>Viridiplantae</taxon>
        <taxon>Streptophyta</taxon>
        <taxon>Embryophyta</taxon>
        <taxon>Tracheophyta</taxon>
        <taxon>Spermatophyta</taxon>
        <taxon>Magnoliopsida</taxon>
        <taxon>eudicotyledons</taxon>
        <taxon>Gunneridae</taxon>
        <taxon>Pentapetalae</taxon>
        <taxon>rosids</taxon>
        <taxon>fabids</taxon>
        <taxon>Celastrales</taxon>
        <taxon>Celastraceae</taxon>
        <taxon>Tripterygium</taxon>
    </lineage>
</organism>
<name>A0A7J7CZE3_TRIWF</name>
<gene>
    <name evidence="2" type="ORF">HS088_TW12G00544</name>
</gene>
<dbReference type="InterPro" id="IPR023153">
    <property type="entry name" value="DarP_sf"/>
</dbReference>
<dbReference type="InterPro" id="IPR006839">
    <property type="entry name" value="DarP"/>
</dbReference>
<dbReference type="Gene3D" id="1.10.60.30">
    <property type="entry name" value="PSPTO4464-like domains"/>
    <property type="match status" value="1"/>
</dbReference>
<reference evidence="2 3" key="1">
    <citation type="journal article" date="2020" name="Nat. Commun.">
        <title>Genome of Tripterygium wilfordii and identification of cytochrome P450 involved in triptolide biosynthesis.</title>
        <authorList>
            <person name="Tu L."/>
            <person name="Su P."/>
            <person name="Zhang Z."/>
            <person name="Gao L."/>
            <person name="Wang J."/>
            <person name="Hu T."/>
            <person name="Zhou J."/>
            <person name="Zhang Y."/>
            <person name="Zhao Y."/>
            <person name="Liu Y."/>
            <person name="Song Y."/>
            <person name="Tong Y."/>
            <person name="Lu Y."/>
            <person name="Yang J."/>
            <person name="Xu C."/>
            <person name="Jia M."/>
            <person name="Peters R.J."/>
            <person name="Huang L."/>
            <person name="Gao W."/>
        </authorList>
    </citation>
    <scope>NUCLEOTIDE SEQUENCE [LARGE SCALE GENOMIC DNA]</scope>
    <source>
        <strain evidence="3">cv. XIE 37</strain>
        <tissue evidence="2">Leaf</tissue>
    </source>
</reference>
<evidence type="ECO:0000256" key="1">
    <source>
        <dbReference type="SAM" id="MobiDB-lite"/>
    </source>
</evidence>
<feature type="compositionally biased region" description="Acidic residues" evidence="1">
    <location>
        <begin position="74"/>
        <end position="83"/>
    </location>
</feature>
<dbReference type="OrthoDB" id="1932188at2759"/>
<sequence>MARLVRPLRQLPQLHQHYHCCATLMHFLSPPSIVSTKATSRSLSFPSVLFTRRSIHQRSRGLRLRDNSRQTNPEEADASDSGDEERKSRNQKKRDAKRGVQWGIDLASFSTPQIKRILSAASLEQEVLDAILLVKRLRPDVREGKRRQFNLIGKLLRDVEPELMDGLIQATKDGDLSRLQALSGTKTYISVEDEEYEEIEDVEEEEVSHEYTDVASKWLDGLISKDVNITNEVYSIQNVDFDRQELRKLVRKVHTVQEHLAIVVEDEREADAALLGAKRSLNRFLCTLAKKMSSVGSSYIIP</sequence>
<dbReference type="AlphaFoldDB" id="A0A7J7CZE3"/>
<dbReference type="Pfam" id="PF04751">
    <property type="entry name" value="DarP"/>
    <property type="match status" value="1"/>
</dbReference>
<proteinExistence type="predicted"/>
<protein>
    <submittedName>
        <fullName evidence="2">Uncharacterized protein</fullName>
    </submittedName>
</protein>
<feature type="region of interest" description="Disordered" evidence="1">
    <location>
        <begin position="60"/>
        <end position="97"/>
    </location>
</feature>